<dbReference type="AlphaFoldDB" id="A0A9W9I5C0"/>
<evidence type="ECO:0000313" key="3">
    <source>
        <dbReference type="EMBL" id="KAJ5166939.1"/>
    </source>
</evidence>
<dbReference type="GeneID" id="81427021"/>
<feature type="transmembrane region" description="Helical" evidence="2">
    <location>
        <begin position="529"/>
        <end position="551"/>
    </location>
</feature>
<comment type="caution">
    <text evidence="3">The sequence shown here is derived from an EMBL/GenBank/DDBJ whole genome shotgun (WGS) entry which is preliminary data.</text>
</comment>
<proteinExistence type="predicted"/>
<dbReference type="GO" id="GO:0015087">
    <property type="term" value="F:cobalt ion transmembrane transporter activity"/>
    <property type="evidence" value="ECO:0007669"/>
    <property type="project" value="TreeGrafter"/>
</dbReference>
<dbReference type="InterPro" id="IPR045861">
    <property type="entry name" value="CorA_cytoplasmic_dom"/>
</dbReference>
<dbReference type="GO" id="GO:0015095">
    <property type="term" value="F:magnesium ion transmembrane transporter activity"/>
    <property type="evidence" value="ECO:0007669"/>
    <property type="project" value="TreeGrafter"/>
</dbReference>
<keyword evidence="2" id="KW-1133">Transmembrane helix</keyword>
<accession>A0A9W9I5C0</accession>
<reference evidence="3" key="2">
    <citation type="journal article" date="2023" name="IMA Fungus">
        <title>Comparative genomic study of the Penicillium genus elucidates a diverse pangenome and 15 lateral gene transfer events.</title>
        <authorList>
            <person name="Petersen C."/>
            <person name="Sorensen T."/>
            <person name="Nielsen M.R."/>
            <person name="Sondergaard T.E."/>
            <person name="Sorensen J.L."/>
            <person name="Fitzpatrick D.A."/>
            <person name="Frisvad J.C."/>
            <person name="Nielsen K.L."/>
        </authorList>
    </citation>
    <scope>NUCLEOTIDE SEQUENCE</scope>
    <source>
        <strain evidence="3">IBT 26290</strain>
    </source>
</reference>
<protein>
    <recommendedName>
        <fullName evidence="5">ADP-ribosylation factor</fullName>
    </recommendedName>
</protein>
<evidence type="ECO:0000256" key="1">
    <source>
        <dbReference type="ARBA" id="ARBA00004651"/>
    </source>
</evidence>
<sequence>MVEGVYVREDPLSPQEYYASLNGAQGSLESRFKDIDDKNNFADYMRQLQNSRTRSFVLDFGNDDAFCATDLNTDDFQGLLRRSRAKCFGTRWIHIWNPEQQKDTVKMITSHYGVSERLQGMMYTEPFHAAPQPAKVPPKKAKRESTQTLEYELDDIESESAMTKRYQTASSRGLTFGQVTDQIWHFSSVDHGPRYTCVGYNTLFVAPDVPVVNGKDLPEGTRLWSWLILCDDGTLISIQENPLPQMQSLAEKEQAAVLDVVRRNIRFIFSGISKQHANMSESDSLVTIRVRHFNDVGLDQANIKQEDGPSLLFYYLFDDWVSSFGLIAKRQHQYGVSLEELRGQMLDRPVVDLVNELHWLGRRLGVLRRLYQSYELIMRRLLQRQRLLREDARSSNPPPVAFDATVGDSEFADLRQGISVNNGSHSGSNDSPVGVLLSSAAVARFERLVDRINLYCLSEIDTCLLEKESLTFLNFNLIALKDSQAVEKLTRITILLAKATMLFLPVSLMTAYFSTELQGVKGGYSKADYWVSFAVIFVVTVLILSIFGLASDTVEGKTIYRSLLKTFFRNSRQRITGRGERPD</sequence>
<keyword evidence="4" id="KW-1185">Reference proteome</keyword>
<keyword evidence="2" id="KW-0812">Transmembrane</keyword>
<dbReference type="RefSeq" id="XP_056543400.1">
    <property type="nucleotide sequence ID" value="XM_056687845.1"/>
</dbReference>
<dbReference type="Gene3D" id="1.20.58.340">
    <property type="entry name" value="Magnesium transport protein CorA, transmembrane region"/>
    <property type="match status" value="1"/>
</dbReference>
<gene>
    <name evidence="3" type="ORF">N7482_005720</name>
</gene>
<evidence type="ECO:0000313" key="4">
    <source>
        <dbReference type="Proteomes" id="UP001149163"/>
    </source>
</evidence>
<dbReference type="PANTHER" id="PTHR46494:SF1">
    <property type="entry name" value="CORA FAMILY METAL ION TRANSPORTER (EUROFUNG)"/>
    <property type="match status" value="1"/>
</dbReference>
<dbReference type="GO" id="GO:0050897">
    <property type="term" value="F:cobalt ion binding"/>
    <property type="evidence" value="ECO:0007669"/>
    <property type="project" value="TreeGrafter"/>
</dbReference>
<comment type="subcellular location">
    <subcellularLocation>
        <location evidence="1">Cell membrane</location>
        <topology evidence="1">Multi-pass membrane protein</topology>
    </subcellularLocation>
</comment>
<feature type="transmembrane region" description="Helical" evidence="2">
    <location>
        <begin position="495"/>
        <end position="514"/>
    </location>
</feature>
<dbReference type="SUPFAM" id="SSF143865">
    <property type="entry name" value="CorA soluble domain-like"/>
    <property type="match status" value="1"/>
</dbReference>
<dbReference type="GO" id="GO:0000287">
    <property type="term" value="F:magnesium ion binding"/>
    <property type="evidence" value="ECO:0007669"/>
    <property type="project" value="TreeGrafter"/>
</dbReference>
<name>A0A9W9I5C0_9EURO</name>
<keyword evidence="2" id="KW-0472">Membrane</keyword>
<dbReference type="PANTHER" id="PTHR46494">
    <property type="entry name" value="CORA FAMILY METAL ION TRANSPORTER (EUROFUNG)"/>
    <property type="match status" value="1"/>
</dbReference>
<dbReference type="GO" id="GO:0005886">
    <property type="term" value="C:plasma membrane"/>
    <property type="evidence" value="ECO:0007669"/>
    <property type="project" value="UniProtKB-SubCell"/>
</dbReference>
<reference evidence="3" key="1">
    <citation type="submission" date="2022-11" db="EMBL/GenBank/DDBJ databases">
        <authorList>
            <person name="Petersen C."/>
        </authorList>
    </citation>
    <scope>NUCLEOTIDE SEQUENCE</scope>
    <source>
        <strain evidence="3">IBT 26290</strain>
    </source>
</reference>
<organism evidence="3 4">
    <name type="scientific">Penicillium canariense</name>
    <dbReference type="NCBI Taxonomy" id="189055"/>
    <lineage>
        <taxon>Eukaryota</taxon>
        <taxon>Fungi</taxon>
        <taxon>Dikarya</taxon>
        <taxon>Ascomycota</taxon>
        <taxon>Pezizomycotina</taxon>
        <taxon>Eurotiomycetes</taxon>
        <taxon>Eurotiomycetidae</taxon>
        <taxon>Eurotiales</taxon>
        <taxon>Aspergillaceae</taxon>
        <taxon>Penicillium</taxon>
    </lineage>
</organism>
<dbReference type="EMBL" id="JAPQKN010000003">
    <property type="protein sequence ID" value="KAJ5166939.1"/>
    <property type="molecule type" value="Genomic_DNA"/>
</dbReference>
<evidence type="ECO:0000256" key="2">
    <source>
        <dbReference type="SAM" id="Phobius"/>
    </source>
</evidence>
<dbReference type="OrthoDB" id="5430812at2759"/>
<evidence type="ECO:0008006" key="5">
    <source>
        <dbReference type="Google" id="ProtNLM"/>
    </source>
</evidence>
<dbReference type="Proteomes" id="UP001149163">
    <property type="component" value="Unassembled WGS sequence"/>
</dbReference>